<dbReference type="OrthoDB" id="4829551at2759"/>
<comment type="caution">
    <text evidence="2">The sequence shown here is derived from an EMBL/GenBank/DDBJ whole genome shotgun (WGS) entry which is preliminary data.</text>
</comment>
<feature type="compositionally biased region" description="Polar residues" evidence="1">
    <location>
        <begin position="66"/>
        <end position="78"/>
    </location>
</feature>
<reference evidence="2 3" key="1">
    <citation type="submission" date="2015-09" db="EMBL/GenBank/DDBJ databases">
        <title>Draft genome of a European isolate of the apple canker pathogen Neonectria ditissima.</title>
        <authorList>
            <person name="Gomez-Cortecero A."/>
            <person name="Harrison R.J."/>
            <person name="Armitage A.D."/>
        </authorList>
    </citation>
    <scope>NUCLEOTIDE SEQUENCE [LARGE SCALE GENOMIC DNA]</scope>
    <source>
        <strain evidence="2 3">R09/05</strain>
    </source>
</reference>
<evidence type="ECO:0000313" key="3">
    <source>
        <dbReference type="Proteomes" id="UP000050424"/>
    </source>
</evidence>
<keyword evidence="3" id="KW-1185">Reference proteome</keyword>
<name>A0A0P7BT68_9HYPO</name>
<protein>
    <submittedName>
        <fullName evidence="2">Uncharacterized protein</fullName>
    </submittedName>
</protein>
<evidence type="ECO:0000313" key="2">
    <source>
        <dbReference type="EMBL" id="KPM44592.1"/>
    </source>
</evidence>
<dbReference type="EMBL" id="LKCW01000017">
    <property type="protein sequence ID" value="KPM44592.1"/>
    <property type="molecule type" value="Genomic_DNA"/>
</dbReference>
<feature type="compositionally biased region" description="Low complexity" evidence="1">
    <location>
        <begin position="113"/>
        <end position="124"/>
    </location>
</feature>
<accession>A0A0P7BT68</accession>
<organism evidence="2 3">
    <name type="scientific">Neonectria ditissima</name>
    <dbReference type="NCBI Taxonomy" id="78410"/>
    <lineage>
        <taxon>Eukaryota</taxon>
        <taxon>Fungi</taxon>
        <taxon>Dikarya</taxon>
        <taxon>Ascomycota</taxon>
        <taxon>Pezizomycotina</taxon>
        <taxon>Sordariomycetes</taxon>
        <taxon>Hypocreomycetidae</taxon>
        <taxon>Hypocreales</taxon>
        <taxon>Nectriaceae</taxon>
        <taxon>Neonectria</taxon>
    </lineage>
</organism>
<dbReference type="AlphaFoldDB" id="A0A0P7BT68"/>
<dbReference type="Proteomes" id="UP000050424">
    <property type="component" value="Unassembled WGS sequence"/>
</dbReference>
<sequence>MSALQLLPGQGPRFNHKGHRAVQQVYGSQSDTGASNFGYRCEEIPQWHQSRDARGSDQMCGAVSAQRPSSRGHYQSWDSKPVHIQTPPHRDPSTLSSSWSSQKVRPPSRRSSKSSSVRGSQTGSHRPEQEPLDPKVAMIGSWCNDQARYTVASAELFAVENDVLVSNDWYPRTPRKSGLSTPELGPMSMDYEFCACCKNEEDRINETWYMTSKVKMEDQCMSRALDLWSLWTFARF</sequence>
<proteinExistence type="predicted"/>
<evidence type="ECO:0000256" key="1">
    <source>
        <dbReference type="SAM" id="MobiDB-lite"/>
    </source>
</evidence>
<gene>
    <name evidence="2" type="ORF">AK830_g1912</name>
</gene>
<feature type="region of interest" description="Disordered" evidence="1">
    <location>
        <begin position="48"/>
        <end position="133"/>
    </location>
</feature>